<evidence type="ECO:0000256" key="1">
    <source>
        <dbReference type="SAM" id="MobiDB-lite"/>
    </source>
</evidence>
<reference evidence="2" key="1">
    <citation type="journal article" date="2020" name="Phytopathology">
        <title>Genome Sequence Resources of Colletotrichum truncatum, C. plurivorum, C. musicola, and C. sojae: Four Species Pathogenic to Soybean (Glycine max).</title>
        <authorList>
            <person name="Rogerio F."/>
            <person name="Boufleur T.R."/>
            <person name="Ciampi-Guillardi M."/>
            <person name="Sukno S.A."/>
            <person name="Thon M.R."/>
            <person name="Massola Junior N.S."/>
            <person name="Baroncelli R."/>
        </authorList>
    </citation>
    <scope>NUCLEOTIDE SEQUENCE</scope>
    <source>
        <strain evidence="2">LFN00145</strain>
    </source>
</reference>
<gene>
    <name evidence="2" type="ORF">CPLU01_11457</name>
</gene>
<organism evidence="2 3">
    <name type="scientific">Colletotrichum plurivorum</name>
    <dbReference type="NCBI Taxonomy" id="2175906"/>
    <lineage>
        <taxon>Eukaryota</taxon>
        <taxon>Fungi</taxon>
        <taxon>Dikarya</taxon>
        <taxon>Ascomycota</taxon>
        <taxon>Pezizomycotina</taxon>
        <taxon>Sordariomycetes</taxon>
        <taxon>Hypocreomycetidae</taxon>
        <taxon>Glomerellales</taxon>
        <taxon>Glomerellaceae</taxon>
        <taxon>Colletotrichum</taxon>
        <taxon>Colletotrichum orchidearum species complex</taxon>
    </lineage>
</organism>
<sequence length="174" mass="18999">MQQCTTVRTERHPSRRDSNSGTGSGWSDRDAALQRTSPRRPDTQNTTTSRGPSEEGQDEQLMLHGWLGLMGEMDGRDNTQSFAARCKGRCGISNHHTPITVDTSTYALFRLTYHVGNIWISWPPLRCAGTVASANHWPRREADGRAESRRAAAVVAVMLKNMTGSADGGGGEEG</sequence>
<dbReference type="Proteomes" id="UP000654918">
    <property type="component" value="Unassembled WGS sequence"/>
</dbReference>
<accession>A0A8H6K315</accession>
<name>A0A8H6K315_9PEZI</name>
<comment type="caution">
    <text evidence="2">The sequence shown here is derived from an EMBL/GenBank/DDBJ whole genome shotgun (WGS) entry which is preliminary data.</text>
</comment>
<feature type="region of interest" description="Disordered" evidence="1">
    <location>
        <begin position="1"/>
        <end position="59"/>
    </location>
</feature>
<evidence type="ECO:0000313" key="2">
    <source>
        <dbReference type="EMBL" id="KAF6823376.1"/>
    </source>
</evidence>
<proteinExistence type="predicted"/>
<dbReference type="AlphaFoldDB" id="A0A8H6K315"/>
<protein>
    <submittedName>
        <fullName evidence="2">Uncharacterized protein</fullName>
    </submittedName>
</protein>
<dbReference type="EMBL" id="WIGO01000214">
    <property type="protein sequence ID" value="KAF6823376.1"/>
    <property type="molecule type" value="Genomic_DNA"/>
</dbReference>
<feature type="compositionally biased region" description="Basic and acidic residues" evidence="1">
    <location>
        <begin position="8"/>
        <end position="18"/>
    </location>
</feature>
<keyword evidence="3" id="KW-1185">Reference proteome</keyword>
<evidence type="ECO:0000313" key="3">
    <source>
        <dbReference type="Proteomes" id="UP000654918"/>
    </source>
</evidence>